<organism evidence="1 2">
    <name type="scientific">Trichosporon asahii var. asahii (strain CBS 8904)</name>
    <name type="common">Yeast</name>
    <dbReference type="NCBI Taxonomy" id="1220162"/>
    <lineage>
        <taxon>Eukaryota</taxon>
        <taxon>Fungi</taxon>
        <taxon>Dikarya</taxon>
        <taxon>Basidiomycota</taxon>
        <taxon>Agaricomycotina</taxon>
        <taxon>Tremellomycetes</taxon>
        <taxon>Trichosporonales</taxon>
        <taxon>Trichosporonaceae</taxon>
        <taxon>Trichosporon</taxon>
    </lineage>
</organism>
<comment type="caution">
    <text evidence="1">The sequence shown here is derived from an EMBL/GenBank/DDBJ whole genome shotgun (WGS) entry which is preliminary data.</text>
</comment>
<reference evidence="1 2" key="1">
    <citation type="journal article" date="2012" name="Eukaryot. Cell">
        <title>Genome sequence of the Trichosporon asahii environmental strain CBS 8904.</title>
        <authorList>
            <person name="Yang R.Y."/>
            <person name="Li H.T."/>
            <person name="Zhu H."/>
            <person name="Zhou G.P."/>
            <person name="Wang M."/>
            <person name="Wang L."/>
        </authorList>
    </citation>
    <scope>NUCLEOTIDE SEQUENCE [LARGE SCALE GENOMIC DNA]</scope>
    <source>
        <strain evidence="1 2">CBS 8904</strain>
    </source>
</reference>
<evidence type="ECO:0000313" key="1">
    <source>
        <dbReference type="EMBL" id="EKD05480.1"/>
    </source>
</evidence>
<dbReference type="EMBL" id="AMBO01000091">
    <property type="protein sequence ID" value="EKD05480.1"/>
    <property type="molecule type" value="Genomic_DNA"/>
</dbReference>
<evidence type="ECO:0000313" key="2">
    <source>
        <dbReference type="Proteomes" id="UP000006757"/>
    </source>
</evidence>
<name>K1VMP8_TRIAC</name>
<gene>
    <name evidence="1" type="ORF">A1Q2_00241</name>
</gene>
<proteinExistence type="predicted"/>
<accession>K1VMP8</accession>
<protein>
    <submittedName>
        <fullName evidence="1">Uncharacterized protein</fullName>
    </submittedName>
</protein>
<dbReference type="Proteomes" id="UP000006757">
    <property type="component" value="Unassembled WGS sequence"/>
</dbReference>
<dbReference type="InParanoid" id="K1VMP8"/>
<keyword evidence="2" id="KW-1185">Reference proteome</keyword>
<sequence>MVLSFGLFSTERLPNRARRLLKRLATGVSFISASQPTAKDSGARLTHQVHIAPHFALEGTEDQLGRGLLSLPKSLCLYRLQ</sequence>
<dbReference type="AlphaFoldDB" id="K1VMP8"/>
<dbReference type="HOGENOM" id="CLU_2575555_0_0_1"/>